<reference evidence="9 10" key="1">
    <citation type="journal article" date="2015" name="BMC Genomics">
        <title>Comparative genomics of Fructobacillus spp. and Leuconostoc spp. reveals niche-specific evolution of Fructobacillus spp.</title>
        <authorList>
            <person name="Endo A."/>
            <person name="Tanizawa Y."/>
            <person name="Tanaka N."/>
            <person name="Maeno S."/>
            <person name="Kumar H."/>
            <person name="Shiwa Y."/>
            <person name="Okada S."/>
            <person name="Yoshikawa H."/>
            <person name="Dicks L."/>
            <person name="Nakagawa J."/>
            <person name="Arita M."/>
        </authorList>
    </citation>
    <scope>NUCLEOTIDE SEQUENCE [LARGE SCALE GENOMIC DNA]</scope>
    <source>
        <strain evidence="9 10">JCM 12225</strain>
    </source>
</reference>
<protein>
    <recommendedName>
        <fullName evidence="4 7">Signal peptidase I</fullName>
        <ecNumber evidence="4 7">3.4.21.89</ecNumber>
    </recommendedName>
</protein>
<evidence type="ECO:0000259" key="8">
    <source>
        <dbReference type="Pfam" id="PF10502"/>
    </source>
</evidence>
<accession>A0A0K8MG37</accession>
<dbReference type="Pfam" id="PF10502">
    <property type="entry name" value="Peptidase_S26"/>
    <property type="match status" value="1"/>
</dbReference>
<keyword evidence="10" id="KW-1185">Reference proteome</keyword>
<dbReference type="PANTHER" id="PTHR43390">
    <property type="entry name" value="SIGNAL PEPTIDASE I"/>
    <property type="match status" value="1"/>
</dbReference>
<evidence type="ECO:0000256" key="4">
    <source>
        <dbReference type="ARBA" id="ARBA00013208"/>
    </source>
</evidence>
<dbReference type="GO" id="GO:0005886">
    <property type="term" value="C:plasma membrane"/>
    <property type="evidence" value="ECO:0007669"/>
    <property type="project" value="UniProtKB-SubCell"/>
</dbReference>
<proteinExistence type="inferred from homology"/>
<evidence type="ECO:0000256" key="2">
    <source>
        <dbReference type="ARBA" id="ARBA00004401"/>
    </source>
</evidence>
<evidence type="ECO:0000313" key="10">
    <source>
        <dbReference type="Proteomes" id="UP000253891"/>
    </source>
</evidence>
<evidence type="ECO:0000256" key="7">
    <source>
        <dbReference type="RuleBase" id="RU362042"/>
    </source>
</evidence>
<keyword evidence="7" id="KW-1133">Transmembrane helix</keyword>
<evidence type="ECO:0000256" key="3">
    <source>
        <dbReference type="ARBA" id="ARBA00009370"/>
    </source>
</evidence>
<evidence type="ECO:0000256" key="5">
    <source>
        <dbReference type="ARBA" id="ARBA00022801"/>
    </source>
</evidence>
<dbReference type="AlphaFoldDB" id="A0A0K8MG37"/>
<dbReference type="Proteomes" id="UP000253891">
    <property type="component" value="Unassembled WGS sequence"/>
</dbReference>
<feature type="domain" description="Peptidase S26" evidence="8">
    <location>
        <begin position="11"/>
        <end position="191"/>
    </location>
</feature>
<organism evidence="9 10">
    <name type="scientific">Fructobacillus ficulneus</name>
    <dbReference type="NCBI Taxonomy" id="157463"/>
    <lineage>
        <taxon>Bacteria</taxon>
        <taxon>Bacillati</taxon>
        <taxon>Bacillota</taxon>
        <taxon>Bacilli</taxon>
        <taxon>Lactobacillales</taxon>
        <taxon>Lactobacillaceae</taxon>
        <taxon>Fructobacillus</taxon>
    </lineage>
</organism>
<keyword evidence="7" id="KW-0645">Protease</keyword>
<sequence>MTMKRLLSFIWNWIAPIAFGIAVYLVVTTFWVNIVTINGDSMAPNLLDAQKVLVTKTENVKRGDVIVFDARKEDPRIQAGNKDYVKRVIGVAGDTVEYRDGNLYVNNKKVNESYISSDEQVTGTEASFGSSWSLGTLSSTDMWKKQDQGKTVVPKDSYFVMGDHRSVSNDGRYFGFVSKKHVIGRVIVPFWYSKTVQNNIGKDRNHFFA</sequence>
<evidence type="ECO:0000313" key="9">
    <source>
        <dbReference type="EMBL" id="GAO99460.1"/>
    </source>
</evidence>
<dbReference type="EC" id="3.4.21.89" evidence="4 7"/>
<comment type="similarity">
    <text evidence="3 7">Belongs to the peptidase S26 family.</text>
</comment>
<keyword evidence="5 7" id="KW-0378">Hydrolase</keyword>
<evidence type="ECO:0000256" key="6">
    <source>
        <dbReference type="PIRSR" id="PIRSR600223-1"/>
    </source>
</evidence>
<gene>
    <name evidence="9" type="primary">sip3</name>
    <name evidence="9" type="ORF">FFIC_140540</name>
</gene>
<feature type="transmembrane region" description="Helical" evidence="7">
    <location>
        <begin position="9"/>
        <end position="32"/>
    </location>
</feature>
<feature type="active site" evidence="6">
    <location>
        <position position="41"/>
    </location>
</feature>
<dbReference type="NCBIfam" id="TIGR02227">
    <property type="entry name" value="sigpep_I_bact"/>
    <property type="match status" value="1"/>
</dbReference>
<comment type="catalytic activity">
    <reaction evidence="1 7">
        <text>Cleavage of hydrophobic, N-terminal signal or leader sequences from secreted and periplasmic proteins.</text>
        <dbReference type="EC" id="3.4.21.89"/>
    </reaction>
</comment>
<dbReference type="GO" id="GO:0009003">
    <property type="term" value="F:signal peptidase activity"/>
    <property type="evidence" value="ECO:0007669"/>
    <property type="project" value="UniProtKB-EC"/>
</dbReference>
<comment type="subcellular location">
    <subcellularLocation>
        <location evidence="2">Cell membrane</location>
        <topology evidence="2">Single-pass type II membrane protein</topology>
    </subcellularLocation>
    <subcellularLocation>
        <location evidence="7">Membrane</location>
        <topology evidence="7">Single-pass type II membrane protein</topology>
    </subcellularLocation>
</comment>
<dbReference type="GO" id="GO:0004252">
    <property type="term" value="F:serine-type endopeptidase activity"/>
    <property type="evidence" value="ECO:0007669"/>
    <property type="project" value="InterPro"/>
</dbReference>
<dbReference type="CDD" id="cd06530">
    <property type="entry name" value="S26_SPase_I"/>
    <property type="match status" value="1"/>
</dbReference>
<dbReference type="EMBL" id="DF967991">
    <property type="protein sequence ID" value="GAO99460.1"/>
    <property type="molecule type" value="Genomic_DNA"/>
</dbReference>
<keyword evidence="7" id="KW-0812">Transmembrane</keyword>
<feature type="active site" evidence="6">
    <location>
        <position position="86"/>
    </location>
</feature>
<dbReference type="InterPro" id="IPR019758">
    <property type="entry name" value="Pept_S26A_signal_pept_1_CS"/>
</dbReference>
<dbReference type="SUPFAM" id="SSF51306">
    <property type="entry name" value="LexA/Signal peptidase"/>
    <property type="match status" value="1"/>
</dbReference>
<dbReference type="STRING" id="157463.GCA_001047075_00390"/>
<dbReference type="InterPro" id="IPR000223">
    <property type="entry name" value="Pept_S26A_signal_pept_1"/>
</dbReference>
<dbReference type="Gene3D" id="2.10.109.10">
    <property type="entry name" value="Umud Fragment, subunit A"/>
    <property type="match status" value="1"/>
</dbReference>
<dbReference type="InterPro" id="IPR036286">
    <property type="entry name" value="LexA/Signal_pep-like_sf"/>
</dbReference>
<dbReference type="InterPro" id="IPR019533">
    <property type="entry name" value="Peptidase_S26"/>
</dbReference>
<dbReference type="PANTHER" id="PTHR43390:SF1">
    <property type="entry name" value="CHLOROPLAST PROCESSING PEPTIDASE"/>
    <property type="match status" value="1"/>
</dbReference>
<evidence type="ECO:0000256" key="1">
    <source>
        <dbReference type="ARBA" id="ARBA00000677"/>
    </source>
</evidence>
<keyword evidence="7" id="KW-0472">Membrane</keyword>
<dbReference type="GO" id="GO:0006465">
    <property type="term" value="P:signal peptide processing"/>
    <property type="evidence" value="ECO:0007669"/>
    <property type="project" value="InterPro"/>
</dbReference>
<dbReference type="PRINTS" id="PR00727">
    <property type="entry name" value="LEADERPTASE"/>
</dbReference>
<name>A0A0K8MG37_9LACO</name>
<dbReference type="PROSITE" id="PS00761">
    <property type="entry name" value="SPASE_I_3"/>
    <property type="match status" value="1"/>
</dbReference>